<keyword evidence="4" id="KW-0472">Membrane</keyword>
<dbReference type="EMBL" id="OV696690">
    <property type="protein sequence ID" value="CAH1265370.1"/>
    <property type="molecule type" value="Genomic_DNA"/>
</dbReference>
<dbReference type="Proteomes" id="UP000838412">
    <property type="component" value="Chromosome 5"/>
</dbReference>
<dbReference type="InterPro" id="IPR018200">
    <property type="entry name" value="USP_CS"/>
</dbReference>
<dbReference type="CDD" id="cd02257">
    <property type="entry name" value="Peptidase_C19"/>
    <property type="match status" value="1"/>
</dbReference>
<dbReference type="GO" id="GO:0016579">
    <property type="term" value="P:protein deubiquitination"/>
    <property type="evidence" value="ECO:0007669"/>
    <property type="project" value="InterPro"/>
</dbReference>
<feature type="region of interest" description="Disordered" evidence="3">
    <location>
        <begin position="205"/>
        <end position="229"/>
    </location>
</feature>
<name>A0A8J9ZXE6_BRALA</name>
<evidence type="ECO:0000256" key="3">
    <source>
        <dbReference type="SAM" id="MobiDB-lite"/>
    </source>
</evidence>
<protein>
    <recommendedName>
        <fullName evidence="2">ubiquitinyl hydrolase 1</fullName>
        <ecNumber evidence="2">3.4.19.12</ecNumber>
    </recommendedName>
</protein>
<keyword evidence="7" id="KW-1185">Reference proteome</keyword>
<feature type="compositionally biased region" description="Polar residues" evidence="3">
    <location>
        <begin position="150"/>
        <end position="173"/>
    </location>
</feature>
<feature type="region of interest" description="Disordered" evidence="3">
    <location>
        <begin position="147"/>
        <end position="173"/>
    </location>
</feature>
<keyword evidence="4" id="KW-1133">Transmembrane helix</keyword>
<dbReference type="InterPro" id="IPR038765">
    <property type="entry name" value="Papain-like_cys_pep_sf"/>
</dbReference>
<evidence type="ECO:0000256" key="4">
    <source>
        <dbReference type="SAM" id="Phobius"/>
    </source>
</evidence>
<dbReference type="PANTHER" id="PTHR21646">
    <property type="entry name" value="UBIQUITIN CARBOXYL-TERMINAL HYDROLASE"/>
    <property type="match status" value="1"/>
</dbReference>
<comment type="catalytic activity">
    <reaction evidence="1">
        <text>Thiol-dependent hydrolysis of ester, thioester, amide, peptide and isopeptide bonds formed by the C-terminal Gly of ubiquitin (a 76-residue protein attached to proteins as an intracellular targeting signal).</text>
        <dbReference type="EC" id="3.4.19.12"/>
    </reaction>
</comment>
<feature type="domain" description="USP" evidence="5">
    <location>
        <begin position="264"/>
        <end position="676"/>
    </location>
</feature>
<dbReference type="PROSITE" id="PS00973">
    <property type="entry name" value="USP_2"/>
    <property type="match status" value="1"/>
</dbReference>
<dbReference type="AlphaFoldDB" id="A0A8J9ZXE6"/>
<dbReference type="Gene3D" id="3.90.70.10">
    <property type="entry name" value="Cysteine proteinases"/>
    <property type="match status" value="1"/>
</dbReference>
<dbReference type="EC" id="3.4.19.12" evidence="2"/>
<dbReference type="Pfam" id="PF00443">
    <property type="entry name" value="UCH"/>
    <property type="match status" value="1"/>
</dbReference>
<sequence length="679" mass="75834">MGALSVVQSIWSTLCCFTLELAVFVVVDTFTKHQLRNASTEEEKSRIWAIEGGLLTVITLLLLLWSHVPYTLLLLTGSILVFILFPHHWLHMAKQSLQEGTDRVQHVLRGFTQTTGAPSTRTTSISSSISNGEDMSIMSSLYAPTRRTKSSLSNTRLLHPTKSLTSANVRQSGSDSLIQNDKMLIRKQKKLNAVTPVGLSPARTPSSGLGVLPRTNRISSSDTSTGLNIGTNFRNPVTYSPSKYGLRARPSPAKKTVLDLQLPPGLQNGGQNICFMNSILQCLAHNPVLVQGLQMAVEQPKVNKPRGTLLLTFVELAADCQRHRDKEGLVIDPTAFRSVVAERKPELIVRPEWSHIQPQQDAAEFLTWLLDALSAEVRQGWTSFPLTPPYSPIGSPKERVGIRTSSPRAEESLHLKYGKLTTRKLYDLEDECVTLINHANSLKPETYAEPLKTLSEVAWYKHCHQNNTVVDTSFTGQLVEARHCLLCGKLSLSMEVFSVLPVHIPEQNSMAIDLETCIGNLANVENLQKESGFRCTCARAGDSEQDLQTTAQRRCLLRYHPECLIIQLQRFNYATKTQVPVNIPLHNLNLNSLHVDNLLPDPDQGPPDDCVYSLYAVCMHLGTTRDCGHYVAYALLDDGLWYKFDDEVVRVVNSMQSELRSAIVKRNAYILFYRKSNKR</sequence>
<dbReference type="InterPro" id="IPR001394">
    <property type="entry name" value="Peptidase_C19_UCH"/>
</dbReference>
<proteinExistence type="predicted"/>
<evidence type="ECO:0000256" key="1">
    <source>
        <dbReference type="ARBA" id="ARBA00000707"/>
    </source>
</evidence>
<evidence type="ECO:0000313" key="6">
    <source>
        <dbReference type="EMBL" id="CAH1265370.1"/>
    </source>
</evidence>
<dbReference type="PROSITE" id="PS50235">
    <property type="entry name" value="USP_3"/>
    <property type="match status" value="1"/>
</dbReference>
<organism evidence="6 7">
    <name type="scientific">Branchiostoma lanceolatum</name>
    <name type="common">Common lancelet</name>
    <name type="synonym">Amphioxus lanceolatum</name>
    <dbReference type="NCBI Taxonomy" id="7740"/>
    <lineage>
        <taxon>Eukaryota</taxon>
        <taxon>Metazoa</taxon>
        <taxon>Chordata</taxon>
        <taxon>Cephalochordata</taxon>
        <taxon>Leptocardii</taxon>
        <taxon>Amphioxiformes</taxon>
        <taxon>Branchiostomatidae</taxon>
        <taxon>Branchiostoma</taxon>
    </lineage>
</organism>
<gene>
    <name evidence="6" type="primary">USP21</name>
    <name evidence="6" type="ORF">BLAG_LOCUS19384</name>
</gene>
<dbReference type="SUPFAM" id="SSF54001">
    <property type="entry name" value="Cysteine proteinases"/>
    <property type="match status" value="1"/>
</dbReference>
<dbReference type="InterPro" id="IPR050185">
    <property type="entry name" value="Ub_carboxyl-term_hydrolase"/>
</dbReference>
<feature type="transmembrane region" description="Helical" evidence="4">
    <location>
        <begin position="47"/>
        <end position="65"/>
    </location>
</feature>
<feature type="transmembrane region" description="Helical" evidence="4">
    <location>
        <begin position="6"/>
        <end position="27"/>
    </location>
</feature>
<evidence type="ECO:0000313" key="7">
    <source>
        <dbReference type="Proteomes" id="UP000838412"/>
    </source>
</evidence>
<evidence type="ECO:0000259" key="5">
    <source>
        <dbReference type="PROSITE" id="PS50235"/>
    </source>
</evidence>
<keyword evidence="4" id="KW-0812">Transmembrane</keyword>
<evidence type="ECO:0000256" key="2">
    <source>
        <dbReference type="ARBA" id="ARBA00012759"/>
    </source>
</evidence>
<accession>A0A8J9ZXE6</accession>
<dbReference type="InterPro" id="IPR028889">
    <property type="entry name" value="USP"/>
</dbReference>
<feature type="compositionally biased region" description="Polar residues" evidence="3">
    <location>
        <begin position="216"/>
        <end position="229"/>
    </location>
</feature>
<dbReference type="OrthoDB" id="292964at2759"/>
<reference evidence="6" key="1">
    <citation type="submission" date="2022-01" db="EMBL/GenBank/DDBJ databases">
        <authorList>
            <person name="Braso-Vives M."/>
        </authorList>
    </citation>
    <scope>NUCLEOTIDE SEQUENCE</scope>
</reference>
<dbReference type="PANTHER" id="PTHR21646:SF23">
    <property type="entry name" value="UBIQUITIN CARBOXYL-TERMINAL HYDROLASE USP2"/>
    <property type="match status" value="1"/>
</dbReference>
<dbReference type="GO" id="GO:0004843">
    <property type="term" value="F:cysteine-type deubiquitinase activity"/>
    <property type="evidence" value="ECO:0007669"/>
    <property type="project" value="UniProtKB-EC"/>
</dbReference>